<evidence type="ECO:0000313" key="3">
    <source>
        <dbReference type="Proteomes" id="UP000219514"/>
    </source>
</evidence>
<dbReference type="EMBL" id="OBDO01000002">
    <property type="protein sequence ID" value="SNX95570.1"/>
    <property type="molecule type" value="Genomic_DNA"/>
</dbReference>
<organism evidence="2 3">
    <name type="scientific">Geodermatophilus sabuli</name>
    <dbReference type="NCBI Taxonomy" id="1564158"/>
    <lineage>
        <taxon>Bacteria</taxon>
        <taxon>Bacillati</taxon>
        <taxon>Actinomycetota</taxon>
        <taxon>Actinomycetes</taxon>
        <taxon>Geodermatophilales</taxon>
        <taxon>Geodermatophilaceae</taxon>
        <taxon>Geodermatophilus</taxon>
    </lineage>
</organism>
<keyword evidence="1" id="KW-0812">Transmembrane</keyword>
<reference evidence="2 3" key="1">
    <citation type="submission" date="2017-09" db="EMBL/GenBank/DDBJ databases">
        <authorList>
            <person name="Ehlers B."/>
            <person name="Leendertz F.H."/>
        </authorList>
    </citation>
    <scope>NUCLEOTIDE SEQUENCE [LARGE SCALE GENOMIC DNA]</scope>
    <source>
        <strain evidence="2 3">DSM 46844</strain>
    </source>
</reference>
<evidence type="ECO:0000256" key="1">
    <source>
        <dbReference type="SAM" id="Phobius"/>
    </source>
</evidence>
<sequence length="102" mass="10822">MTPVQEGPTQERFVRALVGVVAASALAYPILLCAVELALAQLLVVDVPAVVLWLTVAVACSVAVVAALRWGVARPVRSPWLLTGLVPPAVFELWVVWPLLTG</sequence>
<name>A0A285E9C5_9ACTN</name>
<dbReference type="Proteomes" id="UP000219514">
    <property type="component" value="Unassembled WGS sequence"/>
</dbReference>
<feature type="transmembrane region" description="Helical" evidence="1">
    <location>
        <begin position="50"/>
        <end position="68"/>
    </location>
</feature>
<keyword evidence="1" id="KW-1133">Transmembrane helix</keyword>
<feature type="transmembrane region" description="Helical" evidence="1">
    <location>
        <begin position="16"/>
        <end position="44"/>
    </location>
</feature>
<dbReference type="AlphaFoldDB" id="A0A285E9C5"/>
<keyword evidence="1" id="KW-0472">Membrane</keyword>
<keyword evidence="3" id="KW-1185">Reference proteome</keyword>
<gene>
    <name evidence="2" type="ORF">SAMN06893097_102270</name>
</gene>
<proteinExistence type="predicted"/>
<feature type="transmembrane region" description="Helical" evidence="1">
    <location>
        <begin position="80"/>
        <end position="100"/>
    </location>
</feature>
<accession>A0A285E9C5</accession>
<evidence type="ECO:0000313" key="2">
    <source>
        <dbReference type="EMBL" id="SNX95570.1"/>
    </source>
</evidence>
<protein>
    <submittedName>
        <fullName evidence="2">Uncharacterized protein</fullName>
    </submittedName>
</protein>